<evidence type="ECO:0000259" key="1">
    <source>
        <dbReference type="SMART" id="SM01126"/>
    </source>
</evidence>
<reference evidence="2 3" key="1">
    <citation type="submission" date="2022-08" db="EMBL/GenBank/DDBJ databases">
        <title>Tractidigestivibacter montrealensis type strain KD21.</title>
        <authorList>
            <person name="Diop K."/>
            <person name="Richard C."/>
            <person name="Routy B."/>
        </authorList>
    </citation>
    <scope>NUCLEOTIDE SEQUENCE [LARGE SCALE GENOMIC DNA]</scope>
    <source>
        <strain evidence="2 3">KD21</strain>
    </source>
</reference>
<proteinExistence type="predicted"/>
<organism evidence="2 3">
    <name type="scientific">Tractidigestivibacter montrealensis</name>
    <dbReference type="NCBI Taxonomy" id="2972466"/>
    <lineage>
        <taxon>Bacteria</taxon>
        <taxon>Bacillati</taxon>
        <taxon>Actinomycetota</taxon>
        <taxon>Coriobacteriia</taxon>
        <taxon>Coriobacteriales</taxon>
        <taxon>Atopobiaceae</taxon>
        <taxon>Tractidigestivibacter</taxon>
    </lineage>
</organism>
<dbReference type="SMART" id="SM01126">
    <property type="entry name" value="DDE_Tnp_IS1595"/>
    <property type="match status" value="1"/>
</dbReference>
<dbReference type="EMBL" id="JANSKA010000007">
    <property type="protein sequence ID" value="MCR9037275.1"/>
    <property type="molecule type" value="Genomic_DNA"/>
</dbReference>
<gene>
    <name evidence="2" type="ORF">NVS32_09975</name>
</gene>
<dbReference type="InterPro" id="IPR024445">
    <property type="entry name" value="Tnp_ISXO2-like"/>
</dbReference>
<dbReference type="Proteomes" id="UP001204320">
    <property type="component" value="Unassembled WGS sequence"/>
</dbReference>
<keyword evidence="3" id="KW-1185">Reference proteome</keyword>
<comment type="caution">
    <text evidence="2">The sequence shown here is derived from an EMBL/GenBank/DDBJ whole genome shotgun (WGS) entry which is preliminary data.</text>
</comment>
<protein>
    <submittedName>
        <fullName evidence="2">IS1595 family transposase</fullName>
    </submittedName>
</protein>
<sequence>MLDIILHEMEGLSLGEKRELICATKAAVARELGKQADGATPRSCPRCGSSSFIRKGHNADGSQRWLCKGCGRTFSSKSRGLLAASKLDATTWALFVEATLSGSSLRQCAKTCHVCLRTSWFMRMRLCEVMARSLLAFRTGPSVSWQVDGAYLDESLTGNRARSAAKMPRKPHKHGGAVHARGISNLKVCVICGANDAGDELCRVADRGRPKDEALRDAIKGLGPGTWVATDAHQGYKRVLPALGITEHAATDTRLQKDGELGMVNAMHQRLRIFLAPFHGVSTKWLDHYLSWFLWLEQARRSDADGLQTLSGQSACGFYEHTRRQMIDRPQPFWDYWQRQGAATSMLV</sequence>
<name>A0ABT1ZAN5_9ACTN</name>
<feature type="domain" description="ISXO2-like transposase" evidence="1">
    <location>
        <begin position="146"/>
        <end position="298"/>
    </location>
</feature>
<evidence type="ECO:0000313" key="3">
    <source>
        <dbReference type="Proteomes" id="UP001204320"/>
    </source>
</evidence>
<accession>A0ABT1ZAN5</accession>
<dbReference type="RefSeq" id="WP_258499676.1">
    <property type="nucleotide sequence ID" value="NZ_JANSKA010000007.1"/>
</dbReference>
<dbReference type="NCBIfam" id="NF033547">
    <property type="entry name" value="transpos_IS1595"/>
    <property type="match status" value="1"/>
</dbReference>
<evidence type="ECO:0000313" key="2">
    <source>
        <dbReference type="EMBL" id="MCR9037275.1"/>
    </source>
</evidence>